<keyword evidence="2" id="KW-0614">Plasmid</keyword>
<dbReference type="EMBL" id="CP047292">
    <property type="protein sequence ID" value="QUS37274.1"/>
    <property type="molecule type" value="Genomic_DNA"/>
</dbReference>
<evidence type="ECO:0000313" key="3">
    <source>
        <dbReference type="Proteomes" id="UP000679284"/>
    </source>
</evidence>
<accession>A0A8J8SMB7</accession>
<feature type="transmembrane region" description="Helical" evidence="1">
    <location>
        <begin position="72"/>
        <end position="94"/>
    </location>
</feature>
<name>A0A8J8SMB7_9RHOB</name>
<organism evidence="2 3">
    <name type="scientific">Falsirhodobacter algicola</name>
    <dbReference type="NCBI Taxonomy" id="2692330"/>
    <lineage>
        <taxon>Bacteria</taxon>
        <taxon>Pseudomonadati</taxon>
        <taxon>Pseudomonadota</taxon>
        <taxon>Alphaproteobacteria</taxon>
        <taxon>Rhodobacterales</taxon>
        <taxon>Paracoccaceae</taxon>
        <taxon>Falsirhodobacter</taxon>
    </lineage>
</organism>
<sequence>MRVLIALLGGFLVWSAAFLALYATQATGCSLGWPRGVLRAVLIAMLAGFALLSLVPLALARRSADPFLRRTATLTGIAASAAVALCFSGILWMAPC</sequence>
<geneLocation type="plasmid" evidence="2 3">
    <name>unnamed3</name>
</geneLocation>
<evidence type="ECO:0000313" key="2">
    <source>
        <dbReference type="EMBL" id="QUS37274.1"/>
    </source>
</evidence>
<evidence type="ECO:0000256" key="1">
    <source>
        <dbReference type="SAM" id="Phobius"/>
    </source>
</evidence>
<feature type="transmembrane region" description="Helical" evidence="1">
    <location>
        <begin position="36"/>
        <end position="60"/>
    </location>
</feature>
<evidence type="ECO:0008006" key="4">
    <source>
        <dbReference type="Google" id="ProtNLM"/>
    </source>
</evidence>
<dbReference type="Proteomes" id="UP000679284">
    <property type="component" value="Plasmid unnamed3"/>
</dbReference>
<dbReference type="KEGG" id="fap:GR316_12890"/>
<reference evidence="2" key="1">
    <citation type="submission" date="2020-01" db="EMBL/GenBank/DDBJ databases">
        <authorList>
            <person name="Yang Y."/>
            <person name="Kwon Y.M."/>
        </authorList>
    </citation>
    <scope>NUCLEOTIDE SEQUENCE</scope>
    <source>
        <strain evidence="2">PG104</strain>
        <plasmid evidence="2">unnamed3</plasmid>
    </source>
</reference>
<dbReference type="RefSeq" id="WP_211785535.1">
    <property type="nucleotide sequence ID" value="NZ_CP047292.1"/>
</dbReference>
<keyword evidence="1" id="KW-0472">Membrane</keyword>
<dbReference type="AlphaFoldDB" id="A0A8J8SMB7"/>
<keyword evidence="1" id="KW-0812">Transmembrane</keyword>
<gene>
    <name evidence="2" type="ORF">GR316_12890</name>
</gene>
<keyword evidence="1" id="KW-1133">Transmembrane helix</keyword>
<protein>
    <recommendedName>
        <fullName evidence="4">Transmembrane protein</fullName>
    </recommendedName>
</protein>
<keyword evidence="3" id="KW-1185">Reference proteome</keyword>
<proteinExistence type="predicted"/>